<sequence>MTKPAIHRDTVSGEALLILQNLRENGRLGRSNKLADVKAALEPSVSLEFDNYFFFLRKFHYIAMDREAQLKLTEQGEKVVGGDLQDRFALEVDEFFADQLSAEEPTHIGRLEEDEPLSVPPPPPELLLDEAEVDGGAQASQVGPPPMPASRTHRVAMPALELGMAAPQVASPPIPTPQPSPWQDVPEPRRETLIGLPPSAPPPVPAPPPSAPQPLVITSPLAAAPAPMPPPSTTPAPAAPVPNAAAVAKGSTDLDLRYQKFDPIGTGPLGTVFKGRYNALGLDICIKELKDIFGYFSFLQRGEVLKRLKKELCAQAQVRHPGVVQIIDQNVESTRPYFVVELMRGSLKEKLESSGGKGIDVPHALRTFLQLAYGLRAAHAAGLTHHNLKPENVLFDAYGNAKLADFGMSRVVEVDATKGMPQVFMGMGGMVYMAPELMNRGAKEPGPSADVYGLGILLYEMFTGQIPGRRSPLPSEVNPEAPSGLDQLFDKATQDKREQRYPDVDAMLEDFYKAFPEREYLERGSLIVSSDPQQD</sequence>
<dbReference type="Gene3D" id="1.10.510.10">
    <property type="entry name" value="Transferase(Phosphotransferase) domain 1"/>
    <property type="match status" value="1"/>
</dbReference>
<keyword evidence="3" id="KW-0808">Transferase</keyword>
<evidence type="ECO:0000259" key="2">
    <source>
        <dbReference type="PROSITE" id="PS50011"/>
    </source>
</evidence>
<keyword evidence="3" id="KW-0418">Kinase</keyword>
<dbReference type="Pfam" id="PF00069">
    <property type="entry name" value="Pkinase"/>
    <property type="match status" value="1"/>
</dbReference>
<evidence type="ECO:0000313" key="3">
    <source>
        <dbReference type="EMBL" id="MBE4747430.1"/>
    </source>
</evidence>
<keyword evidence="3" id="KW-0723">Serine/threonine-protein kinase</keyword>
<dbReference type="GO" id="GO:0004674">
    <property type="term" value="F:protein serine/threonine kinase activity"/>
    <property type="evidence" value="ECO:0007669"/>
    <property type="project" value="UniProtKB-KW"/>
</dbReference>
<feature type="compositionally biased region" description="Pro residues" evidence="1">
    <location>
        <begin position="198"/>
        <end position="210"/>
    </location>
</feature>
<dbReference type="CDD" id="cd14014">
    <property type="entry name" value="STKc_PknB_like"/>
    <property type="match status" value="1"/>
</dbReference>
<dbReference type="PROSITE" id="PS50011">
    <property type="entry name" value="PROTEIN_KINASE_DOM"/>
    <property type="match status" value="1"/>
</dbReference>
<feature type="domain" description="Protein kinase" evidence="2">
    <location>
        <begin position="258"/>
        <end position="535"/>
    </location>
</feature>
<gene>
    <name evidence="3" type="ORF">G4177_04455</name>
</gene>
<feature type="region of interest" description="Disordered" evidence="1">
    <location>
        <begin position="168"/>
        <end position="210"/>
    </location>
</feature>
<evidence type="ECO:0000256" key="1">
    <source>
        <dbReference type="SAM" id="MobiDB-lite"/>
    </source>
</evidence>
<dbReference type="RefSeq" id="WP_193346817.1">
    <property type="nucleotide sequence ID" value="NZ_JAAIYO010000001.1"/>
</dbReference>
<proteinExistence type="predicted"/>
<evidence type="ECO:0000313" key="4">
    <source>
        <dbReference type="Proteomes" id="UP001516472"/>
    </source>
</evidence>
<feature type="compositionally biased region" description="Pro residues" evidence="1">
    <location>
        <begin position="170"/>
        <end position="180"/>
    </location>
</feature>
<dbReference type="Proteomes" id="UP001516472">
    <property type="component" value="Unassembled WGS sequence"/>
</dbReference>
<dbReference type="PANTHER" id="PTHR24359:SF1">
    <property type="entry name" value="INHIBITOR OF NUCLEAR FACTOR KAPPA-B KINASE EPSILON SUBUNIT HOMOLOG 1-RELATED"/>
    <property type="match status" value="1"/>
</dbReference>
<keyword evidence="4" id="KW-1185">Reference proteome</keyword>
<dbReference type="InterPro" id="IPR000719">
    <property type="entry name" value="Prot_kinase_dom"/>
</dbReference>
<dbReference type="SUPFAM" id="SSF56112">
    <property type="entry name" value="Protein kinase-like (PK-like)"/>
    <property type="match status" value="1"/>
</dbReference>
<protein>
    <submittedName>
        <fullName evidence="3">Serine/threonine protein kinase</fullName>
    </submittedName>
</protein>
<dbReference type="Gene3D" id="3.30.200.20">
    <property type="entry name" value="Phosphorylase Kinase, domain 1"/>
    <property type="match status" value="1"/>
</dbReference>
<dbReference type="EMBL" id="JAAIYO010000001">
    <property type="protein sequence ID" value="MBE4747430.1"/>
    <property type="molecule type" value="Genomic_DNA"/>
</dbReference>
<accession>A0ABR9PHP7</accession>
<feature type="region of interest" description="Disordered" evidence="1">
    <location>
        <begin position="108"/>
        <end position="128"/>
    </location>
</feature>
<organism evidence="3 4">
    <name type="scientific">Corallococcus soli</name>
    <dbReference type="NCBI Taxonomy" id="2710757"/>
    <lineage>
        <taxon>Bacteria</taxon>
        <taxon>Pseudomonadati</taxon>
        <taxon>Myxococcota</taxon>
        <taxon>Myxococcia</taxon>
        <taxon>Myxococcales</taxon>
        <taxon>Cystobacterineae</taxon>
        <taxon>Myxococcaceae</taxon>
        <taxon>Corallococcus</taxon>
    </lineage>
</organism>
<dbReference type="InterPro" id="IPR011009">
    <property type="entry name" value="Kinase-like_dom_sf"/>
</dbReference>
<dbReference type="PANTHER" id="PTHR24359">
    <property type="entry name" value="SERINE/THREONINE-PROTEIN KINASE SBK1"/>
    <property type="match status" value="1"/>
</dbReference>
<name>A0ABR9PHP7_9BACT</name>
<comment type="caution">
    <text evidence="3">The sequence shown here is derived from an EMBL/GenBank/DDBJ whole genome shotgun (WGS) entry which is preliminary data.</text>
</comment>
<reference evidence="3 4" key="1">
    <citation type="submission" date="2020-02" db="EMBL/GenBank/DDBJ databases">
        <authorList>
            <person name="Babadi Z.K."/>
            <person name="Risdian C."/>
            <person name="Ebrahimipour G.H."/>
            <person name="Wink J."/>
        </authorList>
    </citation>
    <scope>NUCLEOTIDE SEQUENCE [LARGE SCALE GENOMIC DNA]</scope>
    <source>
        <strain evidence="3 4">ZKHCc1 1396</strain>
    </source>
</reference>